<dbReference type="PANTHER" id="PTHR30005:SF0">
    <property type="entry name" value="RETROGRADE REGULATION PROTEIN 2"/>
    <property type="match status" value="1"/>
</dbReference>
<dbReference type="EMBL" id="JAPUFD010000010">
    <property type="protein sequence ID" value="MDI1489873.1"/>
    <property type="molecule type" value="Genomic_DNA"/>
</dbReference>
<dbReference type="InterPro" id="IPR050273">
    <property type="entry name" value="GppA/Ppx_hydrolase"/>
</dbReference>
<reference evidence="3" key="1">
    <citation type="journal article" date="2023" name="Genome Biol. Evol.">
        <title>First Whole Genome Sequence and Flow Cytometry Genome Size Data for the Lichen-Forming Fungus Ramalina farinacea (Ascomycota).</title>
        <authorList>
            <person name="Llewellyn T."/>
            <person name="Mian S."/>
            <person name="Hill R."/>
            <person name="Leitch I.J."/>
            <person name="Gaya E."/>
        </authorList>
    </citation>
    <scope>NUCLEOTIDE SEQUENCE</scope>
    <source>
        <strain evidence="3">LIQ254RAFAR</strain>
    </source>
</reference>
<dbReference type="Proteomes" id="UP001161017">
    <property type="component" value="Unassembled WGS sequence"/>
</dbReference>
<proteinExistence type="predicted"/>
<evidence type="ECO:0000313" key="3">
    <source>
        <dbReference type="EMBL" id="MDI1489873.1"/>
    </source>
</evidence>
<evidence type="ECO:0000313" key="4">
    <source>
        <dbReference type="Proteomes" id="UP001161017"/>
    </source>
</evidence>
<sequence>MSSKEEMKQHYHALVDMGSNGIRFSITDLLPPTSRILPTVYQDRSPISLYDAQSQNGTKIPIPEPIIQDVITALLRFKRTCTEFLVPDTQVRIVATEATRNAINGPDLIRRIDEQLGWKSQLLSKEDEGRLGAMGVASSVDELEGIVMDMGGGSVQMTWVSKQADGEIEMGEKGSISLPFGAAALFASMGTSSGNPEESPLSKEIVQKFQDGLSDLGISNEKPLNLYLSGGGFRGWGHLLMALDEVQPYPIPIVNGYSIHSSRFLPEDIDASDLRKYRISKRRASQVPGVELVVKALLRAISPKIKLGIVTFCQGGVREGLLYNDLPRELRRQKPLVAATKPFAPHSASELLDMVSSLVPAGAPLDRNVVEATVNLLYAHASNPKDIRSSAALRSTTTGLLSATHGLSHYHRCILGLVLCERWGGKVAPIDEGFLQSLQRLISPLPCWWAKYLGRVASGIADLYPAGLVDQDDIRPFSIERCSLVTGGSEQEESSKSIEIDMVILEAESSQKARDWTEGLTKLGKKKNWADGERGIVIDLRVSSS</sequence>
<keyword evidence="4" id="KW-1185">Reference proteome</keyword>
<dbReference type="InterPro" id="IPR003695">
    <property type="entry name" value="Ppx_GppA_N"/>
</dbReference>
<protein>
    <recommendedName>
        <fullName evidence="5">Ppx/GppA phosphatase domain-containing protein</fullName>
    </recommendedName>
</protein>
<dbReference type="Pfam" id="PF23566">
    <property type="entry name" value="RTG2_C"/>
    <property type="match status" value="1"/>
</dbReference>
<evidence type="ECO:0008006" key="5">
    <source>
        <dbReference type="Google" id="ProtNLM"/>
    </source>
</evidence>
<name>A0AA43TVU4_9LECA</name>
<dbReference type="Gene3D" id="3.30.420.40">
    <property type="match status" value="1"/>
</dbReference>
<dbReference type="FunFam" id="3.30.420.40:FF:000191">
    <property type="entry name" value="Retrograde regulation protein 2"/>
    <property type="match status" value="1"/>
</dbReference>
<dbReference type="SUPFAM" id="SSF53067">
    <property type="entry name" value="Actin-like ATPase domain"/>
    <property type="match status" value="2"/>
</dbReference>
<feature type="domain" description="RTG2 C-terminal" evidence="2">
    <location>
        <begin position="334"/>
        <end position="543"/>
    </location>
</feature>
<gene>
    <name evidence="3" type="ORF">OHK93_001072</name>
</gene>
<accession>A0AA43TVU4</accession>
<dbReference type="AlphaFoldDB" id="A0AA43TVU4"/>
<dbReference type="Pfam" id="PF02541">
    <property type="entry name" value="Ppx-GppA"/>
    <property type="match status" value="1"/>
</dbReference>
<organism evidence="3 4">
    <name type="scientific">Ramalina farinacea</name>
    <dbReference type="NCBI Taxonomy" id="258253"/>
    <lineage>
        <taxon>Eukaryota</taxon>
        <taxon>Fungi</taxon>
        <taxon>Dikarya</taxon>
        <taxon>Ascomycota</taxon>
        <taxon>Pezizomycotina</taxon>
        <taxon>Lecanoromycetes</taxon>
        <taxon>OSLEUM clade</taxon>
        <taxon>Lecanoromycetidae</taxon>
        <taxon>Lecanorales</taxon>
        <taxon>Lecanorineae</taxon>
        <taxon>Ramalinaceae</taxon>
        <taxon>Ramalina</taxon>
    </lineage>
</organism>
<evidence type="ECO:0000259" key="1">
    <source>
        <dbReference type="Pfam" id="PF02541"/>
    </source>
</evidence>
<dbReference type="PANTHER" id="PTHR30005">
    <property type="entry name" value="EXOPOLYPHOSPHATASE"/>
    <property type="match status" value="1"/>
</dbReference>
<comment type="caution">
    <text evidence="3">The sequence shown here is derived from an EMBL/GenBank/DDBJ whole genome shotgun (WGS) entry which is preliminary data.</text>
</comment>
<dbReference type="InterPro" id="IPR057512">
    <property type="entry name" value="RTG2_C"/>
</dbReference>
<evidence type="ECO:0000259" key="2">
    <source>
        <dbReference type="Pfam" id="PF23566"/>
    </source>
</evidence>
<dbReference type="GO" id="GO:0006357">
    <property type="term" value="P:regulation of transcription by RNA polymerase II"/>
    <property type="evidence" value="ECO:0007669"/>
    <property type="project" value="TreeGrafter"/>
</dbReference>
<dbReference type="InterPro" id="IPR043129">
    <property type="entry name" value="ATPase_NBD"/>
</dbReference>
<dbReference type="Gene3D" id="3.30.420.150">
    <property type="entry name" value="Exopolyphosphatase. Domain 2"/>
    <property type="match status" value="1"/>
</dbReference>
<feature type="domain" description="Ppx/GppA phosphatase N-terminal" evidence="1">
    <location>
        <begin position="37"/>
        <end position="329"/>
    </location>
</feature>